<gene>
    <name evidence="2" type="ORF">BN1708_018351</name>
</gene>
<protein>
    <submittedName>
        <fullName evidence="2">Uncharacterized protein</fullName>
    </submittedName>
</protein>
<organism evidence="2 3">
    <name type="scientific">Verticillium longisporum</name>
    <name type="common">Verticillium dahliae var. longisporum</name>
    <dbReference type="NCBI Taxonomy" id="100787"/>
    <lineage>
        <taxon>Eukaryota</taxon>
        <taxon>Fungi</taxon>
        <taxon>Dikarya</taxon>
        <taxon>Ascomycota</taxon>
        <taxon>Pezizomycotina</taxon>
        <taxon>Sordariomycetes</taxon>
        <taxon>Hypocreomycetidae</taxon>
        <taxon>Glomerellales</taxon>
        <taxon>Plectosphaerellaceae</taxon>
        <taxon>Verticillium</taxon>
    </lineage>
</organism>
<evidence type="ECO:0000313" key="2">
    <source>
        <dbReference type="EMBL" id="CRK28361.1"/>
    </source>
</evidence>
<name>A0A0G4M249_VERLO</name>
<dbReference type="AlphaFoldDB" id="A0A0G4M249"/>
<dbReference type="Proteomes" id="UP000044602">
    <property type="component" value="Unassembled WGS sequence"/>
</dbReference>
<dbReference type="Gene3D" id="3.40.50.1820">
    <property type="entry name" value="alpha/beta hydrolase"/>
    <property type="match status" value="1"/>
</dbReference>
<evidence type="ECO:0000256" key="1">
    <source>
        <dbReference type="SAM" id="MobiDB-lite"/>
    </source>
</evidence>
<accession>A0A0G4M249</accession>
<dbReference type="InterPro" id="IPR029058">
    <property type="entry name" value="AB_hydrolase_fold"/>
</dbReference>
<feature type="non-terminal residue" evidence="2">
    <location>
        <position position="130"/>
    </location>
</feature>
<dbReference type="SUPFAM" id="SSF53474">
    <property type="entry name" value="alpha/beta-Hydrolases"/>
    <property type="match status" value="1"/>
</dbReference>
<feature type="region of interest" description="Disordered" evidence="1">
    <location>
        <begin position="74"/>
        <end position="100"/>
    </location>
</feature>
<reference evidence="2 3" key="1">
    <citation type="submission" date="2015-05" db="EMBL/GenBank/DDBJ databases">
        <authorList>
            <person name="Wang D.B."/>
            <person name="Wang M."/>
        </authorList>
    </citation>
    <scope>NUCLEOTIDE SEQUENCE [LARGE SCALE GENOMIC DNA]</scope>
    <source>
        <strain evidence="2">VL1</strain>
    </source>
</reference>
<dbReference type="EMBL" id="CVQH01020737">
    <property type="protein sequence ID" value="CRK28361.1"/>
    <property type="molecule type" value="Genomic_DNA"/>
</dbReference>
<keyword evidence="3" id="KW-1185">Reference proteome</keyword>
<feature type="non-terminal residue" evidence="2">
    <location>
        <position position="1"/>
    </location>
</feature>
<evidence type="ECO:0000313" key="3">
    <source>
        <dbReference type="Proteomes" id="UP000044602"/>
    </source>
</evidence>
<dbReference type="STRING" id="100787.A0A0G4M249"/>
<sequence>KVSSVVTFGDPRNPAPIAGADGKTLILCQPNDAVCSGGFITVAHLRDQLHHQGRRRRQAWHLRPALPTHLATELHHRHHPRQDQQHRCHRRAPRLHQPLPAQYPRCARRRRRWQWLHDHPRGLPRLPRRQ</sequence>
<proteinExistence type="predicted"/>